<name>A0A845SRS7_9GAMM</name>
<dbReference type="InterPro" id="IPR025166">
    <property type="entry name" value="Integrase_DNA_bind_dom"/>
</dbReference>
<keyword evidence="2" id="KW-0229">DNA integration</keyword>
<dbReference type="InterPro" id="IPR038488">
    <property type="entry name" value="Integrase_DNA-bd_sf"/>
</dbReference>
<reference evidence="5 6" key="2">
    <citation type="submission" date="2020-02" db="EMBL/GenBank/DDBJ databases">
        <title>The new genus of Enterobacteriales.</title>
        <authorList>
            <person name="Kim I.S."/>
        </authorList>
    </citation>
    <scope>NUCLEOTIDE SEQUENCE [LARGE SCALE GENOMIC DNA]</scope>
    <source>
        <strain evidence="5 6">SAP-6</strain>
    </source>
</reference>
<sequence length="130" mass="14881">MPLSVRQIETLKSQDKPYKLADGGGLFLHVTPKGNKSWRLKYRFGGKEKLMTFGLFPSITLAEARQHRDKARAMLAAGMDPSEEKKSRRAESLISAGNTFQAIAQEWYDSKRRTWSENYAEQILSMLKKE</sequence>
<reference evidence="5 6" key="1">
    <citation type="submission" date="2019-12" db="EMBL/GenBank/DDBJ databases">
        <authorList>
            <person name="Lee S.D."/>
        </authorList>
    </citation>
    <scope>NUCLEOTIDE SEQUENCE [LARGE SCALE GENOMIC DNA]</scope>
    <source>
        <strain evidence="5 6">SAP-6</strain>
    </source>
</reference>
<accession>A0A845SRS7</accession>
<evidence type="ECO:0000259" key="4">
    <source>
        <dbReference type="Pfam" id="PF13356"/>
    </source>
</evidence>
<evidence type="ECO:0000313" key="5">
    <source>
        <dbReference type="EMBL" id="NDL65348.1"/>
    </source>
</evidence>
<evidence type="ECO:0000313" key="6">
    <source>
        <dbReference type="Proteomes" id="UP000461443"/>
    </source>
</evidence>
<keyword evidence="3 5" id="KW-0238">DNA-binding</keyword>
<proteinExistence type="inferred from homology"/>
<organism evidence="5 6">
    <name type="scientific">Acerihabitans arboris</name>
    <dbReference type="NCBI Taxonomy" id="2691583"/>
    <lineage>
        <taxon>Bacteria</taxon>
        <taxon>Pseudomonadati</taxon>
        <taxon>Pseudomonadota</taxon>
        <taxon>Gammaproteobacteria</taxon>
        <taxon>Enterobacterales</taxon>
        <taxon>Pectobacteriaceae</taxon>
        <taxon>Acerihabitans</taxon>
    </lineage>
</organism>
<dbReference type="GO" id="GO:0015074">
    <property type="term" value="P:DNA integration"/>
    <property type="evidence" value="ECO:0007669"/>
    <property type="project" value="UniProtKB-KW"/>
</dbReference>
<keyword evidence="6" id="KW-1185">Reference proteome</keyword>
<dbReference type="InterPro" id="IPR050808">
    <property type="entry name" value="Phage_Integrase"/>
</dbReference>
<gene>
    <name evidence="5" type="ORF">GRH90_21685</name>
</gene>
<dbReference type="Pfam" id="PF13356">
    <property type="entry name" value="Arm-DNA-bind_3"/>
    <property type="match status" value="1"/>
</dbReference>
<dbReference type="Gene3D" id="1.10.150.130">
    <property type="match status" value="1"/>
</dbReference>
<comment type="caution">
    <text evidence="5">The sequence shown here is derived from an EMBL/GenBank/DDBJ whole genome shotgun (WGS) entry which is preliminary data.</text>
</comment>
<evidence type="ECO:0000256" key="3">
    <source>
        <dbReference type="ARBA" id="ARBA00023125"/>
    </source>
</evidence>
<comment type="similarity">
    <text evidence="1">Belongs to the 'phage' integrase family.</text>
</comment>
<dbReference type="Gene3D" id="3.30.160.390">
    <property type="entry name" value="Integrase, DNA-binding domain"/>
    <property type="match status" value="1"/>
</dbReference>
<dbReference type="PANTHER" id="PTHR30629:SF2">
    <property type="entry name" value="PROPHAGE INTEGRASE INTS-RELATED"/>
    <property type="match status" value="1"/>
</dbReference>
<evidence type="ECO:0000256" key="2">
    <source>
        <dbReference type="ARBA" id="ARBA00022908"/>
    </source>
</evidence>
<dbReference type="RefSeq" id="WP_162368047.1">
    <property type="nucleotide sequence ID" value="NZ_WUBS01000017.1"/>
</dbReference>
<dbReference type="InterPro" id="IPR010998">
    <property type="entry name" value="Integrase_recombinase_N"/>
</dbReference>
<dbReference type="Proteomes" id="UP000461443">
    <property type="component" value="Unassembled WGS sequence"/>
</dbReference>
<protein>
    <submittedName>
        <fullName evidence="5">Integrase arm-type DNA-binding domain-containing protein</fullName>
    </submittedName>
</protein>
<evidence type="ECO:0000256" key="1">
    <source>
        <dbReference type="ARBA" id="ARBA00008857"/>
    </source>
</evidence>
<feature type="domain" description="Integrase DNA-binding" evidence="4">
    <location>
        <begin position="3"/>
        <end position="87"/>
    </location>
</feature>
<dbReference type="AlphaFoldDB" id="A0A845SRS7"/>
<dbReference type="EMBL" id="WUBS01000017">
    <property type="protein sequence ID" value="NDL65348.1"/>
    <property type="molecule type" value="Genomic_DNA"/>
</dbReference>
<dbReference type="GO" id="GO:0003677">
    <property type="term" value="F:DNA binding"/>
    <property type="evidence" value="ECO:0007669"/>
    <property type="project" value="UniProtKB-KW"/>
</dbReference>
<dbReference type="PANTHER" id="PTHR30629">
    <property type="entry name" value="PROPHAGE INTEGRASE"/>
    <property type="match status" value="1"/>
</dbReference>